<keyword evidence="2" id="KW-1185">Reference proteome</keyword>
<dbReference type="OrthoDB" id="9950268at2"/>
<reference evidence="1 2" key="1">
    <citation type="journal article" date="2009" name="J. Bacteriol.">
        <title>Genome sequence of Azotobacter vinelandii, an obligate aerobe specialized to support diverse anaerobic metabolic processes.</title>
        <authorList>
            <person name="Setubal J.C."/>
            <person name="dos Santos P."/>
            <person name="Goldman B.S."/>
            <person name="Ertesvag H."/>
            <person name="Espin G."/>
            <person name="Rubio L.M."/>
            <person name="Valla S."/>
            <person name="Almeida N.F."/>
            <person name="Balasubramanian D."/>
            <person name="Cromes L."/>
            <person name="Curatti L."/>
            <person name="Du Z."/>
            <person name="Godsy E."/>
            <person name="Goodner B."/>
            <person name="Hellner-Burris K."/>
            <person name="Hernandez J.A."/>
            <person name="Houmiel K."/>
            <person name="Imperial J."/>
            <person name="Kennedy C."/>
            <person name="Larson T.J."/>
            <person name="Latreille P."/>
            <person name="Ligon L.S."/>
            <person name="Lu J."/>
            <person name="Maerk M."/>
            <person name="Miller N.M."/>
            <person name="Norton S."/>
            <person name="O'Carroll I.P."/>
            <person name="Paulsen I."/>
            <person name="Raulfs E.C."/>
            <person name="Roemer R."/>
            <person name="Rosser J."/>
            <person name="Segura D."/>
            <person name="Slater S."/>
            <person name="Stricklin S.L."/>
            <person name="Studholme D.J."/>
            <person name="Sun J."/>
            <person name="Viana C.J."/>
            <person name="Wallin E."/>
            <person name="Wang B."/>
            <person name="Wheeler C."/>
            <person name="Zhu H."/>
            <person name="Dean D.R."/>
            <person name="Dixon R."/>
            <person name="Wood D."/>
        </authorList>
    </citation>
    <scope>NUCLEOTIDE SEQUENCE [LARGE SCALE GENOMIC DNA]</scope>
    <source>
        <strain evidence="2">DJ / ATCC BAA-1303</strain>
    </source>
</reference>
<proteinExistence type="predicted"/>
<dbReference type="KEGG" id="avn:Avin_01030"/>
<dbReference type="EMBL" id="CP001157">
    <property type="protein sequence ID" value="ACO76370.1"/>
    <property type="molecule type" value="Genomic_DNA"/>
</dbReference>
<protein>
    <submittedName>
        <fullName evidence="1">Uncharacterized protein</fullName>
    </submittedName>
</protein>
<accession>C1DG43</accession>
<dbReference type="AlphaFoldDB" id="C1DG43"/>
<evidence type="ECO:0000313" key="2">
    <source>
        <dbReference type="Proteomes" id="UP000002424"/>
    </source>
</evidence>
<dbReference type="EnsemblBacteria" id="ACO76370">
    <property type="protein sequence ID" value="ACO76370"/>
    <property type="gene ID" value="Avin_01030"/>
</dbReference>
<dbReference type="STRING" id="322710.Avin_01030"/>
<gene>
    <name evidence="1" type="ordered locus">Avin_01030</name>
</gene>
<dbReference type="Proteomes" id="UP000002424">
    <property type="component" value="Chromosome"/>
</dbReference>
<name>C1DG43_AZOVD</name>
<organism evidence="1 2">
    <name type="scientific">Azotobacter vinelandii (strain DJ / ATCC BAA-1303)</name>
    <dbReference type="NCBI Taxonomy" id="322710"/>
    <lineage>
        <taxon>Bacteria</taxon>
        <taxon>Pseudomonadati</taxon>
        <taxon>Pseudomonadota</taxon>
        <taxon>Gammaproteobacteria</taxon>
        <taxon>Pseudomonadales</taxon>
        <taxon>Pseudomonadaceae</taxon>
        <taxon>Azotobacter</taxon>
    </lineage>
</organism>
<evidence type="ECO:0000313" key="1">
    <source>
        <dbReference type="EMBL" id="ACO76370.1"/>
    </source>
</evidence>
<sequence length="101" mass="11517">MSHHCGFPLSLSRWRNRRRRALSPGLSTWTGRRNRIVRKRLRHVSSGAGFPFPATRYRRTPACTVQSGLTPVSVFRVEYRQRRNGGCFLRPGAGQSHEALA</sequence>
<dbReference type="HOGENOM" id="CLU_2285641_0_0_6"/>